<feature type="domain" description="Glycosyltransferase 2-like" evidence="1">
    <location>
        <begin position="13"/>
        <end position="160"/>
    </location>
</feature>
<dbReference type="PANTHER" id="PTHR22916">
    <property type="entry name" value="GLYCOSYLTRANSFERASE"/>
    <property type="match status" value="1"/>
</dbReference>
<reference evidence="2 3" key="1">
    <citation type="submission" date="2020-12" db="EMBL/GenBank/DDBJ databases">
        <title>Enhanced detection system for hospital associated transmission using whole genome sequencing surveillance.</title>
        <authorList>
            <person name="Harrison L.H."/>
            <person name="Van Tyne D."/>
            <person name="Marsh J.W."/>
            <person name="Griffith M.P."/>
            <person name="Snyder D.J."/>
            <person name="Cooper V.S."/>
            <person name="Mustapha M."/>
        </authorList>
    </citation>
    <scope>NUCLEOTIDE SEQUENCE [LARGE SCALE GENOMIC DNA]</scope>
    <source>
        <strain evidence="2 3">PR00195</strain>
    </source>
</reference>
<evidence type="ECO:0000313" key="3">
    <source>
        <dbReference type="Proteomes" id="UP000619976"/>
    </source>
</evidence>
<protein>
    <submittedName>
        <fullName evidence="2">Glycosyltransferase family 2 protein</fullName>
    </submittedName>
</protein>
<dbReference type="InterPro" id="IPR001173">
    <property type="entry name" value="Glyco_trans_2-like"/>
</dbReference>
<keyword evidence="3" id="KW-1185">Reference proteome</keyword>
<evidence type="ECO:0000259" key="1">
    <source>
        <dbReference type="Pfam" id="PF00535"/>
    </source>
</evidence>
<name>A0ABS0W6B1_9GAMM</name>
<organism evidence="2 3">
    <name type="scientific">Proteus penneri</name>
    <dbReference type="NCBI Taxonomy" id="102862"/>
    <lineage>
        <taxon>Bacteria</taxon>
        <taxon>Pseudomonadati</taxon>
        <taxon>Pseudomonadota</taxon>
        <taxon>Gammaproteobacteria</taxon>
        <taxon>Enterobacterales</taxon>
        <taxon>Morganellaceae</taxon>
        <taxon>Proteus</taxon>
    </lineage>
</organism>
<comment type="caution">
    <text evidence="2">The sequence shown here is derived from an EMBL/GenBank/DDBJ whole genome shotgun (WGS) entry which is preliminary data.</text>
</comment>
<dbReference type="RefSeq" id="WP_161670727.1">
    <property type="nucleotide sequence ID" value="NZ_JAEKCB010000007.1"/>
</dbReference>
<proteinExistence type="predicted"/>
<dbReference type="PANTHER" id="PTHR22916:SF3">
    <property type="entry name" value="UDP-GLCNAC:BETAGAL BETA-1,3-N-ACETYLGLUCOSAMINYLTRANSFERASE-LIKE PROTEIN 1"/>
    <property type="match status" value="1"/>
</dbReference>
<accession>A0ABS0W6B1</accession>
<dbReference type="Gene3D" id="3.90.550.10">
    <property type="entry name" value="Spore Coat Polysaccharide Biosynthesis Protein SpsA, Chain A"/>
    <property type="match status" value="1"/>
</dbReference>
<dbReference type="InterPro" id="IPR029044">
    <property type="entry name" value="Nucleotide-diphossugar_trans"/>
</dbReference>
<dbReference type="CDD" id="cd00761">
    <property type="entry name" value="Glyco_tranf_GTA_type"/>
    <property type="match status" value="1"/>
</dbReference>
<dbReference type="Pfam" id="PF00535">
    <property type="entry name" value="Glycos_transf_2"/>
    <property type="match status" value="1"/>
</dbReference>
<evidence type="ECO:0000313" key="2">
    <source>
        <dbReference type="EMBL" id="MBJ2118830.1"/>
    </source>
</evidence>
<dbReference type="EMBL" id="JAEKCB010000007">
    <property type="protein sequence ID" value="MBJ2118830.1"/>
    <property type="molecule type" value="Genomic_DNA"/>
</dbReference>
<dbReference type="SUPFAM" id="SSF53448">
    <property type="entry name" value="Nucleotide-diphospho-sugar transferases"/>
    <property type="match status" value="1"/>
</dbReference>
<sequence>MINKVNTDLPLVSVIIPAYNAQDYLERAVNSVLNQSYNNIEIIIINDGSSDNTLNIIEKLSILHKEIIFLSHENQGISKTRNRGIELANGEYICFLDSDDTYEPEFLLDLFNQVIRNNDDFSYCLFNKVFSESDIRPSKAYKDDNNIINFLNFDYFDICCLFIKKRFMDKHNIKFEINMVVGEDVWFILQCLYAGKYTVVNKYLYNYYNISTSIMNKKWKSNNYLDEITAWKLILSKTQNNYFLDNKNDIVNKIKIKLLSLEIQFMWKLLISGHFQFLKEYLENFYYDTDLISKIRKPRKNKFRLNIINSKSSFLWLITKIAMRKKKDIIEL</sequence>
<gene>
    <name evidence="2" type="ORF">JFQ69_14300</name>
</gene>
<dbReference type="Proteomes" id="UP000619976">
    <property type="component" value="Unassembled WGS sequence"/>
</dbReference>